<evidence type="ECO:0000313" key="4">
    <source>
        <dbReference type="Proteomes" id="UP000887212"/>
    </source>
</evidence>
<proteinExistence type="predicted"/>
<dbReference type="Proteomes" id="UP000887228">
    <property type="component" value="Unassembled WGS sequence"/>
</dbReference>
<organism evidence="2 4">
    <name type="scientific">Aquipseudomonas alcaligenes</name>
    <name type="common">Pseudomonas alcaligenes</name>
    <dbReference type="NCBI Taxonomy" id="43263"/>
    <lineage>
        <taxon>Bacteria</taxon>
        <taxon>Pseudomonadati</taxon>
        <taxon>Pseudomonadota</taxon>
        <taxon>Gammaproteobacteria</taxon>
        <taxon>Pseudomonadales</taxon>
        <taxon>Pseudomonadaceae</taxon>
        <taxon>Aquipseudomonas</taxon>
    </lineage>
</organism>
<dbReference type="RefSeq" id="WP_203789423.1">
    <property type="nucleotide sequence ID" value="NZ_AP024354.1"/>
</dbReference>
<reference evidence="2 5" key="1">
    <citation type="submission" date="2021-07" db="EMBL/GenBank/DDBJ databases">
        <title>Whole genome sequencing of carbapenem-resistant Pseudomonas spp. isolated in Japan.</title>
        <authorList>
            <person name="Suzuki M."/>
            <person name="Maehana S."/>
            <person name="Kitasato H."/>
        </authorList>
    </citation>
    <scope>NUCLEOTIDE SEQUENCE</scope>
    <source>
        <strain evidence="2">KAM435</strain>
        <strain evidence="3 5">KAM436</strain>
    </source>
</reference>
<evidence type="ECO:0000313" key="5">
    <source>
        <dbReference type="Proteomes" id="UP000887228"/>
    </source>
</evidence>
<name>A0AA37CBY5_AQUAC</name>
<keyword evidence="1" id="KW-0732">Signal</keyword>
<comment type="caution">
    <text evidence="2">The sequence shown here is derived from an EMBL/GenBank/DDBJ whole genome shotgun (WGS) entry which is preliminary data.</text>
</comment>
<dbReference type="AlphaFoldDB" id="A0AA37CBY5"/>
<evidence type="ECO:0000313" key="2">
    <source>
        <dbReference type="EMBL" id="GIZ87308.1"/>
    </source>
</evidence>
<protein>
    <submittedName>
        <fullName evidence="2">Uncharacterized protein</fullName>
    </submittedName>
</protein>
<evidence type="ECO:0000313" key="3">
    <source>
        <dbReference type="EMBL" id="GIZ91886.1"/>
    </source>
</evidence>
<gene>
    <name evidence="2" type="ORF">KAM435_06350</name>
    <name evidence="3" type="ORF">KAM436_08540</name>
</gene>
<dbReference type="EMBL" id="BPMT01000002">
    <property type="protein sequence ID" value="GIZ91886.1"/>
    <property type="molecule type" value="Genomic_DNA"/>
</dbReference>
<dbReference type="EMBL" id="BPMS01000002">
    <property type="protein sequence ID" value="GIZ87308.1"/>
    <property type="molecule type" value="Genomic_DNA"/>
</dbReference>
<evidence type="ECO:0000256" key="1">
    <source>
        <dbReference type="SAM" id="SignalP"/>
    </source>
</evidence>
<feature type="chain" id="PRO_5041225363" evidence="1">
    <location>
        <begin position="31"/>
        <end position="134"/>
    </location>
</feature>
<feature type="signal peptide" evidence="1">
    <location>
        <begin position="1"/>
        <end position="30"/>
    </location>
</feature>
<sequence>MNAFIENHKYLAATILFAALACGGVSSAQAEDVAKGVLIVRGGSPNTSDYANQETDINGKLERVSALCAPRGNMTAAQLVATDTGWAFGANYMSGSTTDVIKQGGKVVKDPLPGNPNHCLINGLKLGAMRGLWH</sequence>
<accession>A0AA37CBY5</accession>
<dbReference type="Proteomes" id="UP000887212">
    <property type="component" value="Unassembled WGS sequence"/>
</dbReference>